<dbReference type="Proteomes" id="UP001549799">
    <property type="component" value="Unassembled WGS sequence"/>
</dbReference>
<evidence type="ECO:0000313" key="1">
    <source>
        <dbReference type="EMBL" id="MET6991056.1"/>
    </source>
</evidence>
<protein>
    <submittedName>
        <fullName evidence="1">Uncharacterized protein</fullName>
    </submittedName>
</protein>
<gene>
    <name evidence="1" type="ORF">ABXZ36_10390</name>
</gene>
<proteinExistence type="predicted"/>
<dbReference type="EMBL" id="JBEXAE010000004">
    <property type="protein sequence ID" value="MET6991056.1"/>
    <property type="molecule type" value="Genomic_DNA"/>
</dbReference>
<sequence length="105" mass="12174">MSKMEAKELKEIQKGKQIVQLVKGVFTPTEAYDVMISLINQKIDFHKLQRLQRWEENNGFDTDQLDGRIKELLEEKENVIEIISNMKELGKNLKINGILEITSAD</sequence>
<keyword evidence="2" id="KW-1185">Reference proteome</keyword>
<reference evidence="1 2" key="1">
    <citation type="submission" date="2024-07" db="EMBL/GenBank/DDBJ databases">
        <title>The genome sequence of type strain Sediminicola arcticus GDMCC 1.2805.</title>
        <authorList>
            <person name="Liu Y."/>
        </authorList>
    </citation>
    <scope>NUCLEOTIDE SEQUENCE [LARGE SCALE GENOMIC DNA]</scope>
    <source>
        <strain evidence="1 2">GDMCC 1.2805</strain>
    </source>
</reference>
<dbReference type="RefSeq" id="WP_354615454.1">
    <property type="nucleotide sequence ID" value="NZ_JBEXAE010000004.1"/>
</dbReference>
<name>A0ABV2SV84_9FLAO</name>
<organism evidence="1 2">
    <name type="scientific">Sediminicola arcticus</name>
    <dbReference type="NCBI Taxonomy" id="1574308"/>
    <lineage>
        <taxon>Bacteria</taxon>
        <taxon>Pseudomonadati</taxon>
        <taxon>Bacteroidota</taxon>
        <taxon>Flavobacteriia</taxon>
        <taxon>Flavobacteriales</taxon>
        <taxon>Flavobacteriaceae</taxon>
        <taxon>Sediminicola</taxon>
    </lineage>
</organism>
<comment type="caution">
    <text evidence="1">The sequence shown here is derived from an EMBL/GenBank/DDBJ whole genome shotgun (WGS) entry which is preliminary data.</text>
</comment>
<evidence type="ECO:0000313" key="2">
    <source>
        <dbReference type="Proteomes" id="UP001549799"/>
    </source>
</evidence>
<accession>A0ABV2SV84</accession>